<evidence type="ECO:0000256" key="7">
    <source>
        <dbReference type="SAM" id="Coils"/>
    </source>
</evidence>
<gene>
    <name evidence="9" type="ORF">SmB9_36960</name>
</gene>
<proteinExistence type="predicted"/>
<name>A0AAD1D8Y0_SPHMI</name>
<evidence type="ECO:0000256" key="1">
    <source>
        <dbReference type="ARBA" id="ARBA00022553"/>
    </source>
</evidence>
<evidence type="ECO:0000256" key="4">
    <source>
        <dbReference type="ARBA" id="ARBA00023125"/>
    </source>
</evidence>
<evidence type="ECO:0000256" key="5">
    <source>
        <dbReference type="ARBA" id="ARBA00023163"/>
    </source>
</evidence>
<evidence type="ECO:0000256" key="6">
    <source>
        <dbReference type="PROSITE-ProRule" id="PRU00169"/>
    </source>
</evidence>
<dbReference type="GO" id="GO:0005829">
    <property type="term" value="C:cytosol"/>
    <property type="evidence" value="ECO:0007669"/>
    <property type="project" value="TreeGrafter"/>
</dbReference>
<keyword evidence="4" id="KW-0238">DNA-binding</keyword>
<dbReference type="Proteomes" id="UP000275727">
    <property type="component" value="Chromosome"/>
</dbReference>
<feature type="domain" description="Response regulatory" evidence="8">
    <location>
        <begin position="16"/>
        <end position="132"/>
    </location>
</feature>
<dbReference type="KEGG" id="smic:SmB9_36960"/>
<sequence>MGVSMTVNAGDRNGCRILVVDDVEANRSVVCRRLERLNYTVVSAESGEVALQLIEKSPPDLVLLDYMMPNMNGIDVLRELRTNSRVSEVPVIMLTARADAQTVVASLEAGADDYVSKPIDFDVLAARIEAQLQRRQHAVNLKLANAKLDERVTRRAIELSELEEQLELESEQRRVLQTEVERLIADRKAVLTGGINPDLIEPPLQRIAQIADSLADPGRADMPVNPAAIAEIAALARQALGVVR</sequence>
<dbReference type="GO" id="GO:0006355">
    <property type="term" value="P:regulation of DNA-templated transcription"/>
    <property type="evidence" value="ECO:0007669"/>
    <property type="project" value="TreeGrafter"/>
</dbReference>
<keyword evidence="3" id="KW-0805">Transcription regulation</keyword>
<dbReference type="Pfam" id="PF00072">
    <property type="entry name" value="Response_reg"/>
    <property type="match status" value="1"/>
</dbReference>
<dbReference type="InterPro" id="IPR039420">
    <property type="entry name" value="WalR-like"/>
</dbReference>
<dbReference type="InterPro" id="IPR001789">
    <property type="entry name" value="Sig_transdc_resp-reg_receiver"/>
</dbReference>
<dbReference type="Gene3D" id="3.40.50.2300">
    <property type="match status" value="1"/>
</dbReference>
<keyword evidence="7" id="KW-0175">Coiled coil</keyword>
<keyword evidence="5" id="KW-0804">Transcription</keyword>
<dbReference type="RefSeq" id="WP_160119291.1">
    <property type="nucleotide sequence ID" value="NZ_AP018711.1"/>
</dbReference>
<organism evidence="9 10">
    <name type="scientific">Sphingosinicella microcystinivorans</name>
    <dbReference type="NCBI Taxonomy" id="335406"/>
    <lineage>
        <taxon>Bacteria</taxon>
        <taxon>Pseudomonadati</taxon>
        <taxon>Pseudomonadota</taxon>
        <taxon>Alphaproteobacteria</taxon>
        <taxon>Sphingomonadales</taxon>
        <taxon>Sphingosinicellaceae</taxon>
        <taxon>Sphingosinicella</taxon>
    </lineage>
</organism>
<feature type="modified residue" description="4-aspartylphosphate" evidence="6">
    <location>
        <position position="65"/>
    </location>
</feature>
<evidence type="ECO:0000256" key="3">
    <source>
        <dbReference type="ARBA" id="ARBA00023015"/>
    </source>
</evidence>
<keyword evidence="2" id="KW-0902">Two-component regulatory system</keyword>
<dbReference type="SUPFAM" id="SSF52172">
    <property type="entry name" value="CheY-like"/>
    <property type="match status" value="1"/>
</dbReference>
<feature type="coiled-coil region" evidence="7">
    <location>
        <begin position="145"/>
        <end position="186"/>
    </location>
</feature>
<dbReference type="PANTHER" id="PTHR48111:SF1">
    <property type="entry name" value="TWO-COMPONENT RESPONSE REGULATOR ORR33"/>
    <property type="match status" value="1"/>
</dbReference>
<dbReference type="GO" id="GO:0032993">
    <property type="term" value="C:protein-DNA complex"/>
    <property type="evidence" value="ECO:0007669"/>
    <property type="project" value="TreeGrafter"/>
</dbReference>
<evidence type="ECO:0000313" key="10">
    <source>
        <dbReference type="Proteomes" id="UP000275727"/>
    </source>
</evidence>
<accession>A0AAD1D8Y0</accession>
<dbReference type="GO" id="GO:0000156">
    <property type="term" value="F:phosphorelay response regulator activity"/>
    <property type="evidence" value="ECO:0007669"/>
    <property type="project" value="TreeGrafter"/>
</dbReference>
<reference evidence="9 10" key="1">
    <citation type="submission" date="2018-06" db="EMBL/GenBank/DDBJ databases">
        <title>Complete Genome Sequence of the Microcystin-Degrading Bacterium Sphingosinicella microcystinivorans Strain B-9.</title>
        <authorList>
            <person name="Jin H."/>
            <person name="Nishizawa T."/>
            <person name="Guo Y."/>
            <person name="Nishizawa A."/>
            <person name="Park H."/>
            <person name="Kato H."/>
            <person name="Tsuji K."/>
            <person name="Harada K."/>
        </authorList>
    </citation>
    <scope>NUCLEOTIDE SEQUENCE [LARGE SCALE GENOMIC DNA]</scope>
    <source>
        <strain evidence="9 10">B9</strain>
    </source>
</reference>
<dbReference type="EMBL" id="AP018711">
    <property type="protein sequence ID" value="BBE36038.1"/>
    <property type="molecule type" value="Genomic_DNA"/>
</dbReference>
<dbReference type="PROSITE" id="PS50110">
    <property type="entry name" value="RESPONSE_REGULATORY"/>
    <property type="match status" value="1"/>
</dbReference>
<dbReference type="GO" id="GO:0000976">
    <property type="term" value="F:transcription cis-regulatory region binding"/>
    <property type="evidence" value="ECO:0007669"/>
    <property type="project" value="TreeGrafter"/>
</dbReference>
<dbReference type="AlphaFoldDB" id="A0AAD1D8Y0"/>
<evidence type="ECO:0000256" key="2">
    <source>
        <dbReference type="ARBA" id="ARBA00023012"/>
    </source>
</evidence>
<keyword evidence="1 6" id="KW-0597">Phosphoprotein</keyword>
<dbReference type="PANTHER" id="PTHR48111">
    <property type="entry name" value="REGULATOR OF RPOS"/>
    <property type="match status" value="1"/>
</dbReference>
<dbReference type="FunFam" id="3.40.50.2300:FF:000001">
    <property type="entry name" value="DNA-binding response regulator PhoB"/>
    <property type="match status" value="1"/>
</dbReference>
<dbReference type="InterPro" id="IPR011006">
    <property type="entry name" value="CheY-like_superfamily"/>
</dbReference>
<dbReference type="SMART" id="SM00448">
    <property type="entry name" value="REC"/>
    <property type="match status" value="1"/>
</dbReference>
<evidence type="ECO:0000313" key="9">
    <source>
        <dbReference type="EMBL" id="BBE36038.1"/>
    </source>
</evidence>
<protein>
    <recommendedName>
        <fullName evidence="8">Response regulatory domain-containing protein</fullName>
    </recommendedName>
</protein>
<evidence type="ECO:0000259" key="8">
    <source>
        <dbReference type="PROSITE" id="PS50110"/>
    </source>
</evidence>